<dbReference type="OrthoDB" id="126849at2759"/>
<organism evidence="1">
    <name type="scientific">Phytophthora nicotianae</name>
    <name type="common">Potato buckeye rot agent</name>
    <name type="synonym">Phytophthora parasitica</name>
    <dbReference type="NCBI Taxonomy" id="4792"/>
    <lineage>
        <taxon>Eukaryota</taxon>
        <taxon>Sar</taxon>
        <taxon>Stramenopiles</taxon>
        <taxon>Oomycota</taxon>
        <taxon>Peronosporomycetes</taxon>
        <taxon>Peronosporales</taxon>
        <taxon>Peronosporaceae</taxon>
        <taxon>Phytophthora</taxon>
    </lineage>
</organism>
<name>W2JZ92_PHYNI</name>
<feature type="non-terminal residue" evidence="1">
    <location>
        <position position="155"/>
    </location>
</feature>
<evidence type="ECO:0000313" key="1">
    <source>
        <dbReference type="EMBL" id="ETL77510.1"/>
    </source>
</evidence>
<gene>
    <name evidence="1" type="ORF">L917_21548</name>
</gene>
<dbReference type="AlphaFoldDB" id="W2JZ92"/>
<dbReference type="EMBL" id="KI683612">
    <property type="protein sequence ID" value="ETL77510.1"/>
    <property type="molecule type" value="Genomic_DNA"/>
</dbReference>
<accession>W2JZ92</accession>
<reference evidence="1" key="1">
    <citation type="submission" date="2013-11" db="EMBL/GenBank/DDBJ databases">
        <title>The Genome Sequence of Phytophthora parasitica CHvinca01.</title>
        <authorList>
            <consortium name="The Broad Institute Genomics Platform"/>
            <person name="Russ C."/>
            <person name="Tyler B."/>
            <person name="Panabieres F."/>
            <person name="Shan W."/>
            <person name="Tripathy S."/>
            <person name="Grunwald N."/>
            <person name="Machado M."/>
            <person name="Johnson C.S."/>
            <person name="Arredondo F."/>
            <person name="Hong C."/>
            <person name="Coffey M."/>
            <person name="Young S.K."/>
            <person name="Zeng Q."/>
            <person name="Gargeya S."/>
            <person name="Fitzgerald M."/>
            <person name="Abouelleil A."/>
            <person name="Alvarado L."/>
            <person name="Chapman S.B."/>
            <person name="Gainer-Dewar J."/>
            <person name="Goldberg J."/>
            <person name="Griggs A."/>
            <person name="Gujja S."/>
            <person name="Hansen M."/>
            <person name="Howarth C."/>
            <person name="Imamovic A."/>
            <person name="Ireland A."/>
            <person name="Larimer J."/>
            <person name="McCowan C."/>
            <person name="Murphy C."/>
            <person name="Pearson M."/>
            <person name="Poon T.W."/>
            <person name="Priest M."/>
            <person name="Roberts A."/>
            <person name="Saif S."/>
            <person name="Shea T."/>
            <person name="Sykes S."/>
            <person name="Wortman J."/>
            <person name="Nusbaum C."/>
            <person name="Birren B."/>
        </authorList>
    </citation>
    <scope>NUCLEOTIDE SEQUENCE [LARGE SCALE GENOMIC DNA]</scope>
    <source>
        <strain evidence="1">CHvinca01</strain>
    </source>
</reference>
<proteinExistence type="predicted"/>
<sequence length="155" mass="17603">METSFFRLKRIEADNDRISTPKSPGKQHLTYSRYSELCLETLNINDGVEPDEQVYVSTNNSDSASIGKKRQRWCLIWQDQDERRRFGTTSPTSLIREFIKSVDVLDNCPGSLSCVSSSAGTWSTFFRIQPETTFGKVLTGFLKRDDSAKSYGTHS</sequence>
<protein>
    <submittedName>
        <fullName evidence="1">Uncharacterized protein</fullName>
    </submittedName>
</protein>
<dbReference type="Proteomes" id="UP000054423">
    <property type="component" value="Unassembled WGS sequence"/>
</dbReference>